<evidence type="ECO:0000313" key="2">
    <source>
        <dbReference type="Proteomes" id="UP001239111"/>
    </source>
</evidence>
<proteinExistence type="predicted"/>
<dbReference type="Proteomes" id="UP001239111">
    <property type="component" value="Chromosome 1"/>
</dbReference>
<name>A0ACC2PFN6_9HYME</name>
<evidence type="ECO:0000313" key="1">
    <source>
        <dbReference type="EMBL" id="KAJ8681868.1"/>
    </source>
</evidence>
<gene>
    <name evidence="1" type="ORF">QAD02_017660</name>
</gene>
<sequence>MTTVPACTTVMDTLITPTTAGAPLISAARVIFFAIALIATATTRVTMTSITNGRYEHIELCDDYGPRWYDCYGHTGHYNYGWCIYNLCGPVIFFAIAVIATATTRVSMTSIANGRYEYLGLRDDFDSRLHNCYRHTDHYNYGRCFYDLCGHCYLLCNCIVRKNDYSSQYDLYRPRSLRKL</sequence>
<accession>A0ACC2PFN6</accession>
<comment type="caution">
    <text evidence="1">The sequence shown here is derived from an EMBL/GenBank/DDBJ whole genome shotgun (WGS) entry which is preliminary data.</text>
</comment>
<keyword evidence="2" id="KW-1185">Reference proteome</keyword>
<reference evidence="1" key="1">
    <citation type="submission" date="2023-04" db="EMBL/GenBank/DDBJ databases">
        <title>A chromosome-level genome assembly of the parasitoid wasp Eretmocerus hayati.</title>
        <authorList>
            <person name="Zhong Y."/>
            <person name="Liu S."/>
            <person name="Liu Y."/>
        </authorList>
    </citation>
    <scope>NUCLEOTIDE SEQUENCE</scope>
    <source>
        <strain evidence="1">ZJU_SS_LIU_2023</strain>
    </source>
</reference>
<organism evidence="1 2">
    <name type="scientific">Eretmocerus hayati</name>
    <dbReference type="NCBI Taxonomy" id="131215"/>
    <lineage>
        <taxon>Eukaryota</taxon>
        <taxon>Metazoa</taxon>
        <taxon>Ecdysozoa</taxon>
        <taxon>Arthropoda</taxon>
        <taxon>Hexapoda</taxon>
        <taxon>Insecta</taxon>
        <taxon>Pterygota</taxon>
        <taxon>Neoptera</taxon>
        <taxon>Endopterygota</taxon>
        <taxon>Hymenoptera</taxon>
        <taxon>Apocrita</taxon>
        <taxon>Proctotrupomorpha</taxon>
        <taxon>Chalcidoidea</taxon>
        <taxon>Aphelinidae</taxon>
        <taxon>Aphelininae</taxon>
        <taxon>Eretmocerus</taxon>
    </lineage>
</organism>
<protein>
    <submittedName>
        <fullName evidence="1">Uncharacterized protein</fullName>
    </submittedName>
</protein>
<dbReference type="EMBL" id="CM056741">
    <property type="protein sequence ID" value="KAJ8681868.1"/>
    <property type="molecule type" value="Genomic_DNA"/>
</dbReference>